<dbReference type="EMBL" id="JAPEVG010000056">
    <property type="protein sequence ID" value="KAJ8488911.1"/>
    <property type="molecule type" value="Genomic_DNA"/>
</dbReference>
<dbReference type="InterPro" id="IPR009799">
    <property type="entry name" value="EthD_dom"/>
</dbReference>
<dbReference type="InterPro" id="IPR011008">
    <property type="entry name" value="Dimeric_a/b-barrel"/>
</dbReference>
<evidence type="ECO:0000313" key="3">
    <source>
        <dbReference type="EMBL" id="KAJ8488911.1"/>
    </source>
</evidence>
<evidence type="ECO:0000313" key="4">
    <source>
        <dbReference type="Proteomes" id="UP001215151"/>
    </source>
</evidence>
<organism evidence="3 4">
    <name type="scientific">Trametes cubensis</name>
    <dbReference type="NCBI Taxonomy" id="1111947"/>
    <lineage>
        <taxon>Eukaryota</taxon>
        <taxon>Fungi</taxon>
        <taxon>Dikarya</taxon>
        <taxon>Basidiomycota</taxon>
        <taxon>Agaricomycotina</taxon>
        <taxon>Agaricomycetes</taxon>
        <taxon>Polyporales</taxon>
        <taxon>Polyporaceae</taxon>
        <taxon>Trametes</taxon>
    </lineage>
</organism>
<gene>
    <name evidence="3" type="ORF">ONZ51_g3271</name>
</gene>
<comment type="caution">
    <text evidence="3">The sequence shown here is derived from an EMBL/GenBank/DDBJ whole genome shotgun (WGS) entry which is preliminary data.</text>
</comment>
<evidence type="ECO:0000256" key="1">
    <source>
        <dbReference type="ARBA" id="ARBA00005986"/>
    </source>
</evidence>
<accession>A0AAD7U0L6</accession>
<proteinExistence type="inferred from homology"/>
<dbReference type="Proteomes" id="UP001215151">
    <property type="component" value="Unassembled WGS sequence"/>
</dbReference>
<dbReference type="GO" id="GO:0016491">
    <property type="term" value="F:oxidoreductase activity"/>
    <property type="evidence" value="ECO:0007669"/>
    <property type="project" value="InterPro"/>
</dbReference>
<dbReference type="AlphaFoldDB" id="A0AAD7U0L6"/>
<comment type="similarity">
    <text evidence="1">Belongs to the tpcK family.</text>
</comment>
<protein>
    <recommendedName>
        <fullName evidence="2">EthD domain-containing protein</fullName>
    </recommendedName>
</protein>
<sequence length="131" mass="14693">MTPSQRFRMVVLVTPKAGVSQEEFSAYWKDKHAPLFLTLAISKRNLYKYEQFHVDPKLTALLGANSGWSASASALPKFGGVAVFEAESPEKVIEIFQDEEYLRVVAPDEGEFCDRAGLYILAGHYVTIYEV</sequence>
<dbReference type="Pfam" id="PF07110">
    <property type="entry name" value="EthD"/>
    <property type="match status" value="1"/>
</dbReference>
<feature type="domain" description="EthD" evidence="2">
    <location>
        <begin position="16"/>
        <end position="115"/>
    </location>
</feature>
<evidence type="ECO:0000259" key="2">
    <source>
        <dbReference type="Pfam" id="PF07110"/>
    </source>
</evidence>
<dbReference type="Gene3D" id="3.30.70.100">
    <property type="match status" value="1"/>
</dbReference>
<keyword evidence="4" id="KW-1185">Reference proteome</keyword>
<name>A0AAD7U0L6_9APHY</name>
<dbReference type="SUPFAM" id="SSF54909">
    <property type="entry name" value="Dimeric alpha+beta barrel"/>
    <property type="match status" value="1"/>
</dbReference>
<reference evidence="3" key="1">
    <citation type="submission" date="2022-11" db="EMBL/GenBank/DDBJ databases">
        <title>Genome Sequence of Cubamyces cubensis.</title>
        <authorList>
            <person name="Buettner E."/>
        </authorList>
    </citation>
    <scope>NUCLEOTIDE SEQUENCE</scope>
    <source>
        <strain evidence="3">MPL-01</strain>
    </source>
</reference>